<sequence>MPPAPILKTKSVSRVDCICGWQWQGDSCSEWRMMDHHSDTSKAGIPQAMGER</sequence>
<proteinExistence type="predicted"/>
<gene>
    <name evidence="1" type="ORF">SPARVUS_LOCUS1635181</name>
</gene>
<dbReference type="Proteomes" id="UP001162483">
    <property type="component" value="Unassembled WGS sequence"/>
</dbReference>
<name>A0ABN9AYA0_9NEOB</name>
<evidence type="ECO:0000313" key="2">
    <source>
        <dbReference type="Proteomes" id="UP001162483"/>
    </source>
</evidence>
<evidence type="ECO:0000313" key="1">
    <source>
        <dbReference type="EMBL" id="CAI9539742.1"/>
    </source>
</evidence>
<accession>A0ABN9AYA0</accession>
<organism evidence="1 2">
    <name type="scientific">Staurois parvus</name>
    <dbReference type="NCBI Taxonomy" id="386267"/>
    <lineage>
        <taxon>Eukaryota</taxon>
        <taxon>Metazoa</taxon>
        <taxon>Chordata</taxon>
        <taxon>Craniata</taxon>
        <taxon>Vertebrata</taxon>
        <taxon>Euteleostomi</taxon>
        <taxon>Amphibia</taxon>
        <taxon>Batrachia</taxon>
        <taxon>Anura</taxon>
        <taxon>Neobatrachia</taxon>
        <taxon>Ranoidea</taxon>
        <taxon>Ranidae</taxon>
        <taxon>Staurois</taxon>
    </lineage>
</organism>
<reference evidence="1" key="1">
    <citation type="submission" date="2023-05" db="EMBL/GenBank/DDBJ databases">
        <authorList>
            <person name="Stuckert A."/>
        </authorList>
    </citation>
    <scope>NUCLEOTIDE SEQUENCE</scope>
</reference>
<protein>
    <submittedName>
        <fullName evidence="1">Uncharacterized protein</fullName>
    </submittedName>
</protein>
<dbReference type="EMBL" id="CATNWA010001295">
    <property type="protein sequence ID" value="CAI9539742.1"/>
    <property type="molecule type" value="Genomic_DNA"/>
</dbReference>
<keyword evidence="2" id="KW-1185">Reference proteome</keyword>
<comment type="caution">
    <text evidence="1">The sequence shown here is derived from an EMBL/GenBank/DDBJ whole genome shotgun (WGS) entry which is preliminary data.</text>
</comment>